<proteinExistence type="predicted"/>
<dbReference type="EMBL" id="BACI01000002">
    <property type="protein sequence ID" value="GAA10587.1"/>
    <property type="molecule type" value="Genomic_DNA"/>
</dbReference>
<reference evidence="5 6" key="1">
    <citation type="submission" date="2011-05" db="EMBL/GenBank/DDBJ databases">
        <title>Whole genome shotgun sequence of Gordonia alkanivorans NBRC 16433.</title>
        <authorList>
            <person name="Hosoyama A."/>
            <person name="Nakamura S."/>
            <person name="Takarada H."/>
            <person name="Tsuchikane K."/>
            <person name="Yamazaki S."/>
            <person name="Fujita N."/>
        </authorList>
    </citation>
    <scope>NUCLEOTIDE SEQUENCE [LARGE SCALE GENOMIC DNA]</scope>
    <source>
        <strain evidence="5 6">NBRC 16433</strain>
    </source>
</reference>
<dbReference type="RefSeq" id="WP_006356769.1">
    <property type="nucleotide sequence ID" value="NZ_BACI01000002.1"/>
</dbReference>
<gene>
    <name evidence="5" type="ORF">GOALK_002_00520</name>
</gene>
<dbReference type="GO" id="GO:0003677">
    <property type="term" value="F:DNA binding"/>
    <property type="evidence" value="ECO:0007669"/>
    <property type="project" value="UniProtKB-KW"/>
</dbReference>
<organism evidence="5 6">
    <name type="scientific">Gordonia alkanivorans NBRC 16433</name>
    <dbReference type="NCBI Taxonomy" id="1027371"/>
    <lineage>
        <taxon>Bacteria</taxon>
        <taxon>Bacillati</taxon>
        <taxon>Actinomycetota</taxon>
        <taxon>Actinomycetes</taxon>
        <taxon>Mycobacteriales</taxon>
        <taxon>Gordoniaceae</taxon>
        <taxon>Gordonia</taxon>
    </lineage>
</organism>
<dbReference type="InterPro" id="IPR002577">
    <property type="entry name" value="HTH_HxlR"/>
</dbReference>
<dbReference type="STRING" id="1027371.GOALK_002_00520"/>
<dbReference type="Pfam" id="PF01638">
    <property type="entry name" value="HxlR"/>
    <property type="match status" value="1"/>
</dbReference>
<protein>
    <submittedName>
        <fullName evidence="5">Putative HxlR family transcriptional regulator</fullName>
    </submittedName>
</protein>
<dbReference type="SUPFAM" id="SSF46785">
    <property type="entry name" value="Winged helix' DNA-binding domain"/>
    <property type="match status" value="1"/>
</dbReference>
<evidence type="ECO:0000256" key="1">
    <source>
        <dbReference type="ARBA" id="ARBA00023015"/>
    </source>
</evidence>
<dbReference type="InterPro" id="IPR036390">
    <property type="entry name" value="WH_DNA-bd_sf"/>
</dbReference>
<feature type="domain" description="HTH hxlR-type" evidence="4">
    <location>
        <begin position="17"/>
        <end position="115"/>
    </location>
</feature>
<dbReference type="InterPro" id="IPR036388">
    <property type="entry name" value="WH-like_DNA-bd_sf"/>
</dbReference>
<comment type="caution">
    <text evidence="5">The sequence shown here is derived from an EMBL/GenBank/DDBJ whole genome shotgun (WGS) entry which is preliminary data.</text>
</comment>
<dbReference type="GeneID" id="80261122"/>
<evidence type="ECO:0000313" key="5">
    <source>
        <dbReference type="EMBL" id="GAA10587.1"/>
    </source>
</evidence>
<dbReference type="Gene3D" id="1.10.10.10">
    <property type="entry name" value="Winged helix-like DNA-binding domain superfamily/Winged helix DNA-binding domain"/>
    <property type="match status" value="1"/>
</dbReference>
<dbReference type="eggNOG" id="COG1733">
    <property type="taxonomic scope" value="Bacteria"/>
</dbReference>
<sequence>MSDHDPTLEADVFARDCSSRSTLQTVTGRWGTLVLIALRESNYRFSALRRRVDGVSERMLSQTLQNLERDGMIVRTVLEAIPPKVEYDLTPLGRQVADQLQGLIDLLQGHMPTVRDAQAEYDGRRGTSA</sequence>
<keyword evidence="2" id="KW-0238">DNA-binding</keyword>
<dbReference type="PROSITE" id="PS51118">
    <property type="entry name" value="HTH_HXLR"/>
    <property type="match status" value="1"/>
</dbReference>
<keyword evidence="1" id="KW-0805">Transcription regulation</keyword>
<evidence type="ECO:0000256" key="3">
    <source>
        <dbReference type="ARBA" id="ARBA00023163"/>
    </source>
</evidence>
<dbReference type="Proteomes" id="UP000003558">
    <property type="component" value="Unassembled WGS sequence"/>
</dbReference>
<dbReference type="PANTHER" id="PTHR33204">
    <property type="entry name" value="TRANSCRIPTIONAL REGULATOR, MARR FAMILY"/>
    <property type="match status" value="1"/>
</dbReference>
<evidence type="ECO:0000259" key="4">
    <source>
        <dbReference type="PROSITE" id="PS51118"/>
    </source>
</evidence>
<name>F9VPP8_9ACTN</name>
<evidence type="ECO:0000313" key="6">
    <source>
        <dbReference type="Proteomes" id="UP000003558"/>
    </source>
</evidence>
<accession>F9VPP8</accession>
<dbReference type="AlphaFoldDB" id="F9VPP8"/>
<evidence type="ECO:0000256" key="2">
    <source>
        <dbReference type="ARBA" id="ARBA00023125"/>
    </source>
</evidence>
<keyword evidence="3" id="KW-0804">Transcription</keyword>
<dbReference type="PANTHER" id="PTHR33204:SF37">
    <property type="entry name" value="HTH-TYPE TRANSCRIPTIONAL REGULATOR YODB"/>
    <property type="match status" value="1"/>
</dbReference>